<dbReference type="AlphaFoldDB" id="A0A845A3J5"/>
<gene>
    <name evidence="1" type="ORF">GRI39_02015</name>
</gene>
<sequence>MQRTTTEIAADLADYRAARSALVRGDRVEDISEDGSRVSFSKMSIKDIEASIESLRREYAQAEALEAGRPVRSAIGIYW</sequence>
<dbReference type="RefSeq" id="WP_160738017.1">
    <property type="nucleotide sequence ID" value="NZ_WTYQ01000001.1"/>
</dbReference>
<protein>
    <submittedName>
        <fullName evidence="1">Uncharacterized protein</fullName>
    </submittedName>
</protein>
<proteinExistence type="predicted"/>
<comment type="caution">
    <text evidence="1">The sequence shown here is derived from an EMBL/GenBank/DDBJ whole genome shotgun (WGS) entry which is preliminary data.</text>
</comment>
<dbReference type="InterPro" id="IPR036626">
    <property type="entry name" value="GpW_sf"/>
</dbReference>
<organism evidence="1 2">
    <name type="scientific">Altericroceibacterium indicum</name>
    <dbReference type="NCBI Taxonomy" id="374177"/>
    <lineage>
        <taxon>Bacteria</taxon>
        <taxon>Pseudomonadati</taxon>
        <taxon>Pseudomonadota</taxon>
        <taxon>Alphaproteobacteria</taxon>
        <taxon>Sphingomonadales</taxon>
        <taxon>Erythrobacteraceae</taxon>
        <taxon>Altericroceibacterium</taxon>
    </lineage>
</organism>
<dbReference type="Pfam" id="PF02831">
    <property type="entry name" value="gpW"/>
    <property type="match status" value="1"/>
</dbReference>
<reference evidence="1 2" key="1">
    <citation type="submission" date="2019-12" db="EMBL/GenBank/DDBJ databases">
        <title>Genomic-based taxomic classification of the family Erythrobacteraceae.</title>
        <authorList>
            <person name="Xu L."/>
        </authorList>
    </citation>
    <scope>NUCLEOTIDE SEQUENCE [LARGE SCALE GENOMIC DNA]</scope>
    <source>
        <strain evidence="1 2">DSM 18604</strain>
    </source>
</reference>
<accession>A0A845A3J5</accession>
<dbReference type="GO" id="GO:0019058">
    <property type="term" value="P:viral life cycle"/>
    <property type="evidence" value="ECO:0007669"/>
    <property type="project" value="InterPro"/>
</dbReference>
<dbReference type="InterPro" id="IPR004174">
    <property type="entry name" value="GpW"/>
</dbReference>
<evidence type="ECO:0000313" key="1">
    <source>
        <dbReference type="EMBL" id="MXP24822.1"/>
    </source>
</evidence>
<keyword evidence="2" id="KW-1185">Reference proteome</keyword>
<dbReference type="SUPFAM" id="SSF64210">
    <property type="entry name" value="Head-to-tail joining protein W, gpW"/>
    <property type="match status" value="1"/>
</dbReference>
<name>A0A845A3J5_9SPHN</name>
<dbReference type="Proteomes" id="UP000460561">
    <property type="component" value="Unassembled WGS sequence"/>
</dbReference>
<dbReference type="Gene3D" id="3.30.1580.10">
    <property type="entry name" value="Head-to-tail joining protein W"/>
    <property type="match status" value="1"/>
</dbReference>
<dbReference type="OrthoDB" id="7433358at2"/>
<evidence type="ECO:0000313" key="2">
    <source>
        <dbReference type="Proteomes" id="UP000460561"/>
    </source>
</evidence>
<dbReference type="EMBL" id="WTYQ01000001">
    <property type="protein sequence ID" value="MXP24822.1"/>
    <property type="molecule type" value="Genomic_DNA"/>
</dbReference>